<dbReference type="RefSeq" id="WP_075637293.1">
    <property type="nucleotide sequence ID" value="NZ_MKIO01000048.1"/>
</dbReference>
<protein>
    <recommendedName>
        <fullName evidence="4">DUF3618 domain-containing protein</fullName>
    </recommendedName>
</protein>
<gene>
    <name evidence="2" type="ORF">BJF92_02515</name>
</gene>
<evidence type="ECO:0000256" key="1">
    <source>
        <dbReference type="SAM" id="MobiDB-lite"/>
    </source>
</evidence>
<accession>A0A1Q9AC57</accession>
<reference evidence="2 3" key="1">
    <citation type="submission" date="2016-09" db="EMBL/GenBank/DDBJ databases">
        <title>Rhizobium sp. nov., a novel species isolated from the rice rhizosphere.</title>
        <authorList>
            <person name="Zhao J."/>
            <person name="Zhang X."/>
        </authorList>
    </citation>
    <scope>NUCLEOTIDE SEQUENCE [LARGE SCALE GENOMIC DNA]</scope>
    <source>
        <strain evidence="2 3">MH17</strain>
    </source>
</reference>
<dbReference type="EMBL" id="MKIO01000048">
    <property type="protein sequence ID" value="OLP52470.1"/>
    <property type="molecule type" value="Genomic_DNA"/>
</dbReference>
<evidence type="ECO:0000313" key="3">
    <source>
        <dbReference type="Proteomes" id="UP000186143"/>
    </source>
</evidence>
<comment type="caution">
    <text evidence="2">The sequence shown here is derived from an EMBL/GenBank/DDBJ whole genome shotgun (WGS) entry which is preliminary data.</text>
</comment>
<dbReference type="AlphaFoldDB" id="A0A1Q9AC57"/>
<evidence type="ECO:0000313" key="2">
    <source>
        <dbReference type="EMBL" id="OLP52470.1"/>
    </source>
</evidence>
<dbReference type="Proteomes" id="UP000186143">
    <property type="component" value="Unassembled WGS sequence"/>
</dbReference>
<proteinExistence type="predicted"/>
<sequence>MTEIGQPVPKGVVPMDGTPFVDDALEAIDRRDDAARETIENLSRTSRQDAKADIPASGNDIGKDESKDEADQATSRAPFDAGTRSKALTVIEGEGRSCHEADLAAMRQELANITATLGRLSKAAASRAGEKVGEAGQIVREKAMERPYATAALAGLASLAVYLIARPPRQMGAQLHDASQDLFHRLSEMDPRNSRRRSWF</sequence>
<dbReference type="STRING" id="1672749.BJF92_02515"/>
<feature type="region of interest" description="Disordered" evidence="1">
    <location>
        <begin position="36"/>
        <end position="81"/>
    </location>
</feature>
<evidence type="ECO:0008006" key="4">
    <source>
        <dbReference type="Google" id="ProtNLM"/>
    </source>
</evidence>
<feature type="compositionally biased region" description="Basic and acidic residues" evidence="1">
    <location>
        <begin position="61"/>
        <end position="70"/>
    </location>
</feature>
<name>A0A1Q9AC57_9HYPH</name>
<organism evidence="2 3">
    <name type="scientific">Xaviernesmea rhizosphaerae</name>
    <dbReference type="NCBI Taxonomy" id="1672749"/>
    <lineage>
        <taxon>Bacteria</taxon>
        <taxon>Pseudomonadati</taxon>
        <taxon>Pseudomonadota</taxon>
        <taxon>Alphaproteobacteria</taxon>
        <taxon>Hyphomicrobiales</taxon>
        <taxon>Rhizobiaceae</taxon>
        <taxon>Rhizobium/Agrobacterium group</taxon>
        <taxon>Xaviernesmea</taxon>
    </lineage>
</organism>
<dbReference type="OrthoDB" id="9990992at2"/>